<evidence type="ECO:0000256" key="7">
    <source>
        <dbReference type="ARBA" id="ARBA00023163"/>
    </source>
</evidence>
<evidence type="ECO:0000313" key="13">
    <source>
        <dbReference type="EMBL" id="KAF0980787.1"/>
    </source>
</evidence>
<dbReference type="Pfam" id="PF18296">
    <property type="entry name" value="MID_MedPIWI"/>
    <property type="match status" value="1"/>
</dbReference>
<keyword evidence="7 9" id="KW-0804">Transcription</keyword>
<dbReference type="VEuPathDB" id="AmoebaDB:FDP41_013270"/>
<feature type="compositionally biased region" description="Polar residues" evidence="10">
    <location>
        <begin position="267"/>
        <end position="306"/>
    </location>
</feature>
<dbReference type="GO" id="GO:0003713">
    <property type="term" value="F:transcription coactivator activity"/>
    <property type="evidence" value="ECO:0007669"/>
    <property type="project" value="TreeGrafter"/>
</dbReference>
<dbReference type="RefSeq" id="XP_044565500.1">
    <property type="nucleotide sequence ID" value="XM_044703882.1"/>
</dbReference>
<comment type="subunit">
    <text evidence="9">Component of the Mediator complex.</text>
</comment>
<accession>A0A6A5BU95</accession>
<evidence type="ECO:0000256" key="6">
    <source>
        <dbReference type="ARBA" id="ARBA00023159"/>
    </source>
</evidence>
<dbReference type="OMA" id="CAYSITE"/>
<dbReference type="PANTHER" id="PTHR48249">
    <property type="entry name" value="MEDIATOR OF RNA POLYMERASE II TRANSCRIPTION SUBUNIT 13"/>
    <property type="match status" value="1"/>
</dbReference>
<dbReference type="InterPro" id="IPR051139">
    <property type="entry name" value="Mediator_complx_sub13"/>
</dbReference>
<sequence>MLTNTFEINCNTSSGNEDNLSFELWKISGELTRLHHLAHEELNRQRILIPYALLVPSELYLFFILSHHISRKEKIQSIINDNYLDVKIEKKNFSDFSSLQEDETKLLTVATKNWIQNILILEHSYSCQGNFMFLASSEKNITSDNSSLISITGFSISCIVHNNFTLKVFINVKKKMFKKLNAEDTISRISSKSQKTPFWVYTPFKGLPARLATKDKSSSSDEYNAKTQATVLIEGTPISFICDEYLLAIENNDQSLEKYFPSYKNAPRQNPPRSKVQQKNKMQSGNTPNNAKNIKRASSNADSSINGKPASIKKQKTEAVLPAYAYTRKEKKEPTPPTILTASPTLLNPPMVEVKKEDTALGTMPPPSSAAQSLLTFEHEATSMEANFVAQKSEIQLEDQAAKELTADQFNQLLDSFDWNEPNDNPQPAVTFEPLPASTTSDTAQSEMTPTNTVIPSPSLEQPQTASVVSVKSQQDEINEFKQLLDQREAQRRSIQDMQIAFKEENLVYEPQTKMLSAAPNFLSNFIDLKDEKSSIKSEIFANDFISYYSTPSYTLCTIDEMEYPRKTNFCPPVSSMEQFSLLTSMPKEKRQKREKKSKKMNTRKEEVKETAETSLITNAEEVYDEEITNFDFVHSGVSELIDIVSNTDSSITISDILKQALYHLSDDNTGPVKKGELLSFMLDGCWKGYDLQSNQQPSIDISNGLLESIQVVSRYWYQSESSLPHVTNDEVISILFKVSELLTKTEGEENIKGPVNMEHSYFQPLETPTIRVGYMEQWLDSHPEIISEWEKSLLEPYAPPKKINYCVIGVEPPAFNNNDGLFSDLNGFFENLSAIYEMCKLGIHLPINNDLISEGIIPITYNRYSQPSTTTNIKSQKSQMEEFIEQFQKAAKRAEQGIISFYNNNPKDENIFIYVVFPFHLVEKMEEATSIPMSSMLYNIFGNILDHLQLNISQESDVTPFIHFIDQKIVDEPYLNYPLAALKQISLSVYNKCRRQQKRWNSLSGYFSLLHEPAFVLTPIEVAPDASRNSRSPFSEIQQQKLTLHCAYSITEETNGEFYVTVVWTDYSGNLLESTIIDSTTVMADDGRRMEAVIQKIHEQSTIYMTSLSSSHHIEFSWEYTVCKVAPDENQVVTMSDEELAAWGKIKESGHNGAMYLVSLNDNPSLQFFKNRPSDGHDTSHVGVMSYMHVHEEYGYIISSTEERPQDLLQDGRRQDTICNNKSVIEIKLFVKGTEKCLHIGNIRHICKQFYNLSWLSVSPLHPSRFTVLPVHVQLLRNINTNLKRYVQYITNKN</sequence>
<evidence type="ECO:0000259" key="12">
    <source>
        <dbReference type="Pfam" id="PF18296"/>
    </source>
</evidence>
<evidence type="ECO:0000256" key="9">
    <source>
        <dbReference type="RuleBase" id="RU364134"/>
    </source>
</evidence>
<dbReference type="OrthoDB" id="103819at2759"/>
<feature type="domain" description="MID" evidence="12">
    <location>
        <begin position="817"/>
        <end position="996"/>
    </location>
</feature>
<dbReference type="Proteomes" id="UP000444721">
    <property type="component" value="Unassembled WGS sequence"/>
</dbReference>
<feature type="domain" description="Mediator complex subunit Med13 C-terminal" evidence="11">
    <location>
        <begin position="1013"/>
        <end position="1182"/>
    </location>
</feature>
<dbReference type="GO" id="GO:0045944">
    <property type="term" value="P:positive regulation of transcription by RNA polymerase II"/>
    <property type="evidence" value="ECO:0007669"/>
    <property type="project" value="TreeGrafter"/>
</dbReference>
<comment type="subcellular location">
    <subcellularLocation>
        <location evidence="1 9">Nucleus</location>
    </subcellularLocation>
</comment>
<keyword evidence="14" id="KW-1185">Reference proteome</keyword>
<evidence type="ECO:0000259" key="11">
    <source>
        <dbReference type="Pfam" id="PF06333"/>
    </source>
</evidence>
<comment type="function">
    <text evidence="9">Component of the Mediator complex, a coactivator involved in regulated transcription of nearly all RNA polymerase II-dependent genes. Mediator functions as a bridge to convey information from gene-specific regulatory proteins to the basal RNA polymerase II transcription machinery. Mediator is recruited to promoters by direct interactions with regulatory proteins and serves as a scaffold for the assembly of a functional preinitiation complex with RNA polymerase II and the general transcription factors.</text>
</comment>
<evidence type="ECO:0000256" key="4">
    <source>
        <dbReference type="ARBA" id="ARBA00022491"/>
    </source>
</evidence>
<evidence type="ECO:0000256" key="3">
    <source>
        <dbReference type="ARBA" id="ARBA00019618"/>
    </source>
</evidence>
<evidence type="ECO:0000256" key="1">
    <source>
        <dbReference type="ARBA" id="ARBA00004123"/>
    </source>
</evidence>
<dbReference type="InterPro" id="IPR041285">
    <property type="entry name" value="MID_MedPIWI"/>
</dbReference>
<comment type="similarity">
    <text evidence="2 9">Belongs to the Mediator complex subunit 13 family.</text>
</comment>
<keyword evidence="4 9" id="KW-0678">Repressor</keyword>
<feature type="region of interest" description="Disordered" evidence="10">
    <location>
        <begin position="262"/>
        <end position="311"/>
    </location>
</feature>
<feature type="region of interest" description="Disordered" evidence="10">
    <location>
        <begin position="587"/>
        <end position="612"/>
    </location>
</feature>
<evidence type="ECO:0000256" key="5">
    <source>
        <dbReference type="ARBA" id="ARBA00023015"/>
    </source>
</evidence>
<evidence type="ECO:0000313" key="14">
    <source>
        <dbReference type="Proteomes" id="UP000444721"/>
    </source>
</evidence>
<protein>
    <recommendedName>
        <fullName evidence="3 9">Mediator of RNA polymerase II transcription subunit 13</fullName>
    </recommendedName>
</protein>
<feature type="compositionally biased region" description="Polar residues" evidence="10">
    <location>
        <begin position="437"/>
        <end position="464"/>
    </location>
</feature>
<keyword evidence="5 9" id="KW-0805">Transcription regulation</keyword>
<gene>
    <name evidence="13" type="ORF">FDP41_013270</name>
</gene>
<dbReference type="Pfam" id="PF06333">
    <property type="entry name" value="Med13_C"/>
    <property type="match status" value="1"/>
</dbReference>
<feature type="region of interest" description="Disordered" evidence="10">
    <location>
        <begin position="419"/>
        <end position="464"/>
    </location>
</feature>
<dbReference type="InterPro" id="IPR009401">
    <property type="entry name" value="Med13_C"/>
</dbReference>
<dbReference type="VEuPathDB" id="AmoebaDB:NF0028490"/>
<feature type="compositionally biased region" description="Basic and acidic residues" evidence="10">
    <location>
        <begin position="603"/>
        <end position="612"/>
    </location>
</feature>
<keyword evidence="8 9" id="KW-0539">Nucleus</keyword>
<reference evidence="13 14" key="1">
    <citation type="journal article" date="2019" name="Sci. Rep.">
        <title>Nanopore sequencing improves the draft genome of the human pathogenic amoeba Naegleria fowleri.</title>
        <authorList>
            <person name="Liechti N."/>
            <person name="Schurch N."/>
            <person name="Bruggmann R."/>
            <person name="Wittwer M."/>
        </authorList>
    </citation>
    <scope>NUCLEOTIDE SEQUENCE [LARGE SCALE GENOMIC DNA]</scope>
    <source>
        <strain evidence="13 14">ATCC 30894</strain>
    </source>
</reference>
<dbReference type="VEuPathDB" id="AmoebaDB:NfTy_036570"/>
<evidence type="ECO:0000256" key="2">
    <source>
        <dbReference type="ARBA" id="ARBA00009354"/>
    </source>
</evidence>
<dbReference type="EMBL" id="VFQX01000017">
    <property type="protein sequence ID" value="KAF0980787.1"/>
    <property type="molecule type" value="Genomic_DNA"/>
</dbReference>
<name>A0A6A5BU95_NAEFO</name>
<dbReference type="PANTHER" id="PTHR48249:SF3">
    <property type="entry name" value="MEDIATOR OF RNA POLYMERASE II TRANSCRIPTION SUBUNIT 13"/>
    <property type="match status" value="1"/>
</dbReference>
<dbReference type="GeneID" id="68120485"/>
<evidence type="ECO:0000256" key="8">
    <source>
        <dbReference type="ARBA" id="ARBA00023242"/>
    </source>
</evidence>
<keyword evidence="6 9" id="KW-0010">Activator</keyword>
<evidence type="ECO:0000256" key="10">
    <source>
        <dbReference type="SAM" id="MobiDB-lite"/>
    </source>
</evidence>
<comment type="caution">
    <text evidence="13">The sequence shown here is derived from an EMBL/GenBank/DDBJ whole genome shotgun (WGS) entry which is preliminary data.</text>
</comment>
<dbReference type="GO" id="GO:0016592">
    <property type="term" value="C:mediator complex"/>
    <property type="evidence" value="ECO:0007669"/>
    <property type="project" value="InterPro"/>
</dbReference>
<feature type="compositionally biased region" description="Basic residues" evidence="10">
    <location>
        <begin position="590"/>
        <end position="602"/>
    </location>
</feature>
<organism evidence="13 14">
    <name type="scientific">Naegleria fowleri</name>
    <name type="common">Brain eating amoeba</name>
    <dbReference type="NCBI Taxonomy" id="5763"/>
    <lineage>
        <taxon>Eukaryota</taxon>
        <taxon>Discoba</taxon>
        <taxon>Heterolobosea</taxon>
        <taxon>Tetramitia</taxon>
        <taxon>Eutetramitia</taxon>
        <taxon>Vahlkampfiidae</taxon>
        <taxon>Naegleria</taxon>
    </lineage>
</organism>
<proteinExistence type="inferred from homology"/>